<reference evidence="2 3" key="1">
    <citation type="submission" date="2018-04" db="EMBL/GenBank/DDBJ databases">
        <authorList>
            <person name="Zhang X."/>
            <person name="Yuan J."/>
            <person name="Li F."/>
            <person name="Xiang J."/>
        </authorList>
    </citation>
    <scope>NUCLEOTIDE SEQUENCE [LARGE SCALE GENOMIC DNA]</scope>
    <source>
        <tissue evidence="2">Muscle</tissue>
    </source>
</reference>
<name>A0A3R7PGI2_PENVA</name>
<dbReference type="AlphaFoldDB" id="A0A3R7PGI2"/>
<keyword evidence="3" id="KW-1185">Reference proteome</keyword>
<comment type="caution">
    <text evidence="2">The sequence shown here is derived from an EMBL/GenBank/DDBJ whole genome shotgun (WGS) entry which is preliminary data.</text>
</comment>
<dbReference type="OrthoDB" id="10064535at2759"/>
<evidence type="ECO:0000313" key="2">
    <source>
        <dbReference type="EMBL" id="ROT71078.1"/>
    </source>
</evidence>
<protein>
    <submittedName>
        <fullName evidence="2">Uncharacterized protein</fullName>
    </submittedName>
</protein>
<reference evidence="2 3" key="2">
    <citation type="submission" date="2019-01" db="EMBL/GenBank/DDBJ databases">
        <title>The decoding of complex shrimp genome reveals the adaptation for benthos swimmer, frequently molting mechanism and breeding impact on genome.</title>
        <authorList>
            <person name="Sun Y."/>
            <person name="Gao Y."/>
            <person name="Yu Y."/>
        </authorList>
    </citation>
    <scope>NUCLEOTIDE SEQUENCE [LARGE SCALE GENOMIC DNA]</scope>
    <source>
        <tissue evidence="2">Muscle</tissue>
    </source>
</reference>
<sequence>MPSQLNDRLKFLKEFSIPKPTLHELMYAQAYMHSTVGFLRKYGVYSQNFDIVAHLLENIKRLELPETFINEFQEQYKNNLDEVQLAELYFKILKKYLTMRFPSDSSAIEILFKGDWSPAWKPLVSYQDICDIVVDTLRLDFSYVVSNTCILNIDPVNVISLLKKYPKLGGVSTIEVAVKEPELFLIPFSKIERWTKMLWKYKVTKFNFSIETLRFFRGSDFVGVEERLKVLSQLPEWKIISLSDQLFVILRKPFGLKRLLDAMHSGQVVNNLSSAAQDPSANVPVQRSRRLPQEVAAYMAQELNIEELPKAHLDNFPSTPGNVINALAFNNFFPPTPRILFISQGVACLDFTIPQQTGSMTCSDKTQRPPLWVPRNLLTHSYVIRDLQRSPKIVHDRYNQQKPQGPKVAPTPDD</sequence>
<dbReference type="Proteomes" id="UP000283509">
    <property type="component" value="Unassembled WGS sequence"/>
</dbReference>
<accession>A0A3R7PGI2</accession>
<dbReference type="EMBL" id="QCYY01002346">
    <property type="protein sequence ID" value="ROT71078.1"/>
    <property type="molecule type" value="Genomic_DNA"/>
</dbReference>
<gene>
    <name evidence="2" type="ORF">C7M84_010627</name>
</gene>
<feature type="region of interest" description="Disordered" evidence="1">
    <location>
        <begin position="395"/>
        <end position="414"/>
    </location>
</feature>
<proteinExistence type="predicted"/>
<organism evidence="2 3">
    <name type="scientific">Penaeus vannamei</name>
    <name type="common">Whiteleg shrimp</name>
    <name type="synonym">Litopenaeus vannamei</name>
    <dbReference type="NCBI Taxonomy" id="6689"/>
    <lineage>
        <taxon>Eukaryota</taxon>
        <taxon>Metazoa</taxon>
        <taxon>Ecdysozoa</taxon>
        <taxon>Arthropoda</taxon>
        <taxon>Crustacea</taxon>
        <taxon>Multicrustacea</taxon>
        <taxon>Malacostraca</taxon>
        <taxon>Eumalacostraca</taxon>
        <taxon>Eucarida</taxon>
        <taxon>Decapoda</taxon>
        <taxon>Dendrobranchiata</taxon>
        <taxon>Penaeoidea</taxon>
        <taxon>Penaeidae</taxon>
        <taxon>Penaeus</taxon>
    </lineage>
</organism>
<evidence type="ECO:0000313" key="3">
    <source>
        <dbReference type="Proteomes" id="UP000283509"/>
    </source>
</evidence>
<evidence type="ECO:0000256" key="1">
    <source>
        <dbReference type="SAM" id="MobiDB-lite"/>
    </source>
</evidence>